<dbReference type="OrthoDB" id="5902829at2"/>
<dbReference type="Gene3D" id="3.40.50.1820">
    <property type="entry name" value="alpha/beta hydrolase"/>
    <property type="match status" value="1"/>
</dbReference>
<gene>
    <name evidence="2" type="ORF">SCA03_13940</name>
</gene>
<evidence type="ECO:0000313" key="2">
    <source>
        <dbReference type="EMBL" id="GEB48843.1"/>
    </source>
</evidence>
<accession>A0A4Y3QW87</accession>
<dbReference type="InterPro" id="IPR029058">
    <property type="entry name" value="AB_hydrolase_fold"/>
</dbReference>
<feature type="domain" description="Serine aminopeptidase S33" evidence="1">
    <location>
        <begin position="58"/>
        <end position="264"/>
    </location>
</feature>
<evidence type="ECO:0000259" key="1">
    <source>
        <dbReference type="Pfam" id="PF12146"/>
    </source>
</evidence>
<dbReference type="PANTHER" id="PTHR43265">
    <property type="entry name" value="ESTERASE ESTD"/>
    <property type="match status" value="1"/>
</dbReference>
<protein>
    <submittedName>
        <fullName evidence="2">Acyl-CoA thioester hydrolase</fullName>
    </submittedName>
</protein>
<dbReference type="RefSeq" id="WP_051855451.1">
    <property type="nucleotide sequence ID" value="NZ_BJMM01000004.1"/>
</dbReference>
<sequence length="312" mass="33522">MRNIEMTAAADDGLPLAGTLTLPESTGPHPAVVLLHGSGRLDRDGNTAKVRMELGPPLAAALAAEGIATFRYDRRGVAATPGDWTATGFADNQADAAATIRALAAHPEIRPDALGVVGHSEGAVHAMTLGSHPRVKAVVLLAGFAGRGDDALRWQGRQIAGGLPAPLRSLLRSVGNRHIARMKRTRTDVARVAGVRMNARWSREMFLHDSRPDLSAIRVPTLAITGAKDIQVDPADLDEMRRLVPGEIETHRLPDLTHLLRRDPGRPSLRTYRRLLRAPVDAELLAQVSGWLAPRLREAGPRLQAVEQTGTA</sequence>
<dbReference type="EMBL" id="BJMM01000004">
    <property type="protein sequence ID" value="GEB48843.1"/>
    <property type="molecule type" value="Genomic_DNA"/>
</dbReference>
<dbReference type="GO" id="GO:0052689">
    <property type="term" value="F:carboxylic ester hydrolase activity"/>
    <property type="evidence" value="ECO:0007669"/>
    <property type="project" value="TreeGrafter"/>
</dbReference>
<organism evidence="2 3">
    <name type="scientific">Streptomyces cacaoi</name>
    <dbReference type="NCBI Taxonomy" id="1898"/>
    <lineage>
        <taxon>Bacteria</taxon>
        <taxon>Bacillati</taxon>
        <taxon>Actinomycetota</taxon>
        <taxon>Actinomycetes</taxon>
        <taxon>Kitasatosporales</taxon>
        <taxon>Streptomycetaceae</taxon>
        <taxon>Streptomyces</taxon>
    </lineage>
</organism>
<reference evidence="2 3" key="1">
    <citation type="submission" date="2019-06" db="EMBL/GenBank/DDBJ databases">
        <title>Whole genome shotgun sequence of Streptomyces cacaoi subsp. cacaoi NBRC 12748.</title>
        <authorList>
            <person name="Hosoyama A."/>
            <person name="Uohara A."/>
            <person name="Ohji S."/>
            <person name="Ichikawa N."/>
        </authorList>
    </citation>
    <scope>NUCLEOTIDE SEQUENCE [LARGE SCALE GENOMIC DNA]</scope>
    <source>
        <strain evidence="2 3">NBRC 12748</strain>
    </source>
</reference>
<dbReference type="Pfam" id="PF12146">
    <property type="entry name" value="Hydrolase_4"/>
    <property type="match status" value="1"/>
</dbReference>
<evidence type="ECO:0000313" key="3">
    <source>
        <dbReference type="Proteomes" id="UP000319210"/>
    </source>
</evidence>
<dbReference type="PANTHER" id="PTHR43265:SF1">
    <property type="entry name" value="ESTERASE ESTD"/>
    <property type="match status" value="1"/>
</dbReference>
<keyword evidence="3" id="KW-1185">Reference proteome</keyword>
<dbReference type="Proteomes" id="UP000319210">
    <property type="component" value="Unassembled WGS sequence"/>
</dbReference>
<keyword evidence="2" id="KW-0378">Hydrolase</keyword>
<dbReference type="InterPro" id="IPR053145">
    <property type="entry name" value="AB_hydrolase_Est10"/>
</dbReference>
<proteinExistence type="predicted"/>
<name>A0A4Y3QW87_STRCI</name>
<dbReference type="InterPro" id="IPR022742">
    <property type="entry name" value="Hydrolase_4"/>
</dbReference>
<dbReference type="AlphaFoldDB" id="A0A4Y3QW87"/>
<dbReference type="SUPFAM" id="SSF53474">
    <property type="entry name" value="alpha/beta-Hydrolases"/>
    <property type="match status" value="1"/>
</dbReference>
<comment type="caution">
    <text evidence="2">The sequence shown here is derived from an EMBL/GenBank/DDBJ whole genome shotgun (WGS) entry which is preliminary data.</text>
</comment>